<name>A0A917MG89_9HYPH</name>
<proteinExistence type="predicted"/>
<evidence type="ECO:0000313" key="1">
    <source>
        <dbReference type="EMBL" id="GGH13438.1"/>
    </source>
</evidence>
<comment type="caution">
    <text evidence="1">The sequence shown here is derived from an EMBL/GenBank/DDBJ whole genome shotgun (WGS) entry which is preliminary data.</text>
</comment>
<reference evidence="1" key="2">
    <citation type="submission" date="2020-09" db="EMBL/GenBank/DDBJ databases">
        <authorList>
            <person name="Sun Q."/>
            <person name="Zhou Y."/>
        </authorList>
    </citation>
    <scope>NUCLEOTIDE SEQUENCE</scope>
    <source>
        <strain evidence="1">CGMCC 1.12214</strain>
    </source>
</reference>
<dbReference type="RefSeq" id="WP_188517747.1">
    <property type="nucleotide sequence ID" value="NZ_BMES01000001.1"/>
</dbReference>
<gene>
    <name evidence="1" type="ORF">GCM10007036_12030</name>
</gene>
<sequence>MAAQTQTDKPQSLGKFTVTPSDGVFHMRIETEEGAVLDLTATRDQIDILADALDDMLAETEEDDAVED</sequence>
<keyword evidence="2" id="KW-1185">Reference proteome</keyword>
<reference evidence="1" key="1">
    <citation type="journal article" date="2014" name="Int. J. Syst. Evol. Microbiol.">
        <title>Complete genome sequence of Corynebacterium casei LMG S-19264T (=DSM 44701T), isolated from a smear-ripened cheese.</title>
        <authorList>
            <consortium name="US DOE Joint Genome Institute (JGI-PGF)"/>
            <person name="Walter F."/>
            <person name="Albersmeier A."/>
            <person name="Kalinowski J."/>
            <person name="Ruckert C."/>
        </authorList>
    </citation>
    <scope>NUCLEOTIDE SEQUENCE</scope>
    <source>
        <strain evidence="1">CGMCC 1.12214</strain>
    </source>
</reference>
<dbReference type="Proteomes" id="UP000603912">
    <property type="component" value="Unassembled WGS sequence"/>
</dbReference>
<organism evidence="1 2">
    <name type="scientific">Alsobacter metallidurans</name>
    <dbReference type="NCBI Taxonomy" id="340221"/>
    <lineage>
        <taxon>Bacteria</taxon>
        <taxon>Pseudomonadati</taxon>
        <taxon>Pseudomonadota</taxon>
        <taxon>Alphaproteobacteria</taxon>
        <taxon>Hyphomicrobiales</taxon>
        <taxon>Alsobacteraceae</taxon>
        <taxon>Alsobacter</taxon>
    </lineage>
</organism>
<protein>
    <submittedName>
        <fullName evidence="1">Uncharacterized protein</fullName>
    </submittedName>
</protein>
<dbReference type="AlphaFoldDB" id="A0A917MG89"/>
<evidence type="ECO:0000313" key="2">
    <source>
        <dbReference type="Proteomes" id="UP000603912"/>
    </source>
</evidence>
<accession>A0A917MG89</accession>
<dbReference type="EMBL" id="BMES01000001">
    <property type="protein sequence ID" value="GGH13438.1"/>
    <property type="molecule type" value="Genomic_DNA"/>
</dbReference>